<evidence type="ECO:0000313" key="3">
    <source>
        <dbReference type="EMBL" id="PYI39409.1"/>
    </source>
</evidence>
<proteinExistence type="inferred from homology"/>
<organism evidence="3 4">
    <name type="scientific">Arthrobacter psychrolactophilus</name>
    <dbReference type="NCBI Taxonomy" id="92442"/>
    <lineage>
        <taxon>Bacteria</taxon>
        <taxon>Bacillati</taxon>
        <taxon>Actinomycetota</taxon>
        <taxon>Actinomycetes</taxon>
        <taxon>Micrococcales</taxon>
        <taxon>Micrococcaceae</taxon>
        <taxon>Arthrobacter</taxon>
    </lineage>
</organism>
<comment type="caution">
    <text evidence="3">The sequence shown here is derived from an EMBL/GenBank/DDBJ whole genome shotgun (WGS) entry which is preliminary data.</text>
</comment>
<name>A0A2V5IS86_9MICC</name>
<dbReference type="SUPFAM" id="SSF51735">
    <property type="entry name" value="NAD(P)-binding Rossmann-fold domains"/>
    <property type="match status" value="1"/>
</dbReference>
<dbReference type="PRINTS" id="PR00080">
    <property type="entry name" value="SDRFAMILY"/>
</dbReference>
<keyword evidence="4" id="KW-1185">Reference proteome</keyword>
<dbReference type="PRINTS" id="PR00081">
    <property type="entry name" value="GDHRDH"/>
</dbReference>
<accession>A0A2V5IS86</accession>
<reference evidence="3 4" key="1">
    <citation type="submission" date="2018-05" db="EMBL/GenBank/DDBJ databases">
        <title>Genetic diversity of glacier-inhabiting Cryobacterium bacteria in China and description of Cryobacterium mengkeensis sp. nov. and Arthrobacter glacialis sp. nov.</title>
        <authorList>
            <person name="Liu Q."/>
            <person name="Xin Y.-H."/>
        </authorList>
    </citation>
    <scope>NUCLEOTIDE SEQUENCE [LARGE SCALE GENOMIC DNA]</scope>
    <source>
        <strain evidence="3 4">B7</strain>
    </source>
</reference>
<sequence>MSDSIRDLWDLTGKTAVVIGGSKLLGYDMAAAFAEAGATVVVSSRNAASAVSAAETLAEKYNVATLGLAVNVQDYASIENAAADAIAFAGRIDVLVNNAGGGSGNASGDLLQRPVTVIEDMIATNLTGTLLCCKAFGAKMIEQSPSGGAVINIASIAGLVGRDRRMYSNGGVEQQPIDYAAAKAGVIGLSRDLAAAWAQFAVRVNSISPGGFGPRQLPNAFADEYATRTPLGRMGIDGQDIKSSALFLASEASAYITGHNLVVDGGFSSWR</sequence>
<keyword evidence="2 3" id="KW-0560">Oxidoreductase</keyword>
<dbReference type="OrthoDB" id="517007at2"/>
<dbReference type="RefSeq" id="WP_110484313.1">
    <property type="nucleotide sequence ID" value="NZ_QJVC01000003.1"/>
</dbReference>
<dbReference type="Proteomes" id="UP000247980">
    <property type="component" value="Unassembled WGS sequence"/>
</dbReference>
<dbReference type="Gene3D" id="3.40.50.720">
    <property type="entry name" value="NAD(P)-binding Rossmann-like Domain"/>
    <property type="match status" value="1"/>
</dbReference>
<dbReference type="GO" id="GO:0008874">
    <property type="term" value="F:gluconate 5-dehydrogenase activity"/>
    <property type="evidence" value="ECO:0007669"/>
    <property type="project" value="UniProtKB-EC"/>
</dbReference>
<protein>
    <submittedName>
        <fullName evidence="3">Gluconate 5-dehydrogenase</fullName>
        <ecNumber evidence="3">1.1.1.69</ecNumber>
    </submittedName>
</protein>
<comment type="similarity">
    <text evidence="1">Belongs to the short-chain dehydrogenases/reductases (SDR) family.</text>
</comment>
<dbReference type="InterPro" id="IPR036291">
    <property type="entry name" value="NAD(P)-bd_dom_sf"/>
</dbReference>
<evidence type="ECO:0000256" key="1">
    <source>
        <dbReference type="ARBA" id="ARBA00006484"/>
    </source>
</evidence>
<dbReference type="PANTHER" id="PTHR42760">
    <property type="entry name" value="SHORT-CHAIN DEHYDROGENASES/REDUCTASES FAMILY MEMBER"/>
    <property type="match status" value="1"/>
</dbReference>
<dbReference type="PANTHER" id="PTHR42760:SF115">
    <property type="entry name" value="3-OXOACYL-[ACYL-CARRIER-PROTEIN] REDUCTASE FABG"/>
    <property type="match status" value="1"/>
</dbReference>
<evidence type="ECO:0000256" key="2">
    <source>
        <dbReference type="ARBA" id="ARBA00023002"/>
    </source>
</evidence>
<dbReference type="Pfam" id="PF13561">
    <property type="entry name" value="adh_short_C2"/>
    <property type="match status" value="1"/>
</dbReference>
<evidence type="ECO:0000313" key="4">
    <source>
        <dbReference type="Proteomes" id="UP000247980"/>
    </source>
</evidence>
<dbReference type="EMBL" id="QJVC01000003">
    <property type="protein sequence ID" value="PYI39409.1"/>
    <property type="molecule type" value="Genomic_DNA"/>
</dbReference>
<dbReference type="InterPro" id="IPR002347">
    <property type="entry name" value="SDR_fam"/>
</dbReference>
<gene>
    <name evidence="3" type="ORF">CVS30_05475</name>
</gene>
<dbReference type="AlphaFoldDB" id="A0A2V5IS86"/>
<dbReference type="EC" id="1.1.1.69" evidence="3"/>